<protein>
    <submittedName>
        <fullName evidence="5">Sigma-70 family RNA polymerase sigma factor</fullName>
    </submittedName>
</protein>
<dbReference type="RefSeq" id="WP_166524797.1">
    <property type="nucleotide sequence ID" value="NZ_JAAABI010000009.1"/>
</dbReference>
<accession>A0A964WYM8</accession>
<dbReference type="InterPro" id="IPR039425">
    <property type="entry name" value="RNA_pol_sigma-70-like"/>
</dbReference>
<sequence>MTHLERYQKEYLSFQEELKSFVYRVITHKQETEDIVQETYIKAFKKIDTFKGKSSFKTWVFAIAINLAKDSLRARQRWGEDWMELVKDAHVQDERLLKKKYEVSQNSEHGKFVIREHISYCFNCVTKTLLLPNQICLLLKEIYSFKVSEIMVITGFREGKVKHAIADARKDMTRIFEKRCALINKKGICHQCTGLNKIYNPEQDTYIEANKLKMVKEAANKNYEELLNLRLQLAKSINPLNSEGTDLHNYLIENSPAWAKMQKAKVDS</sequence>
<dbReference type="AlphaFoldDB" id="A0A964WYM8"/>
<gene>
    <name evidence="5" type="ORF">GTQ34_15860</name>
</gene>
<evidence type="ECO:0000256" key="2">
    <source>
        <dbReference type="ARBA" id="ARBA00023082"/>
    </source>
</evidence>
<reference evidence="5" key="1">
    <citation type="submission" date="2020-01" db="EMBL/GenBank/DDBJ databases">
        <title>Muricauda ochracea sp. nov., isolated from a tidal flat of Garorim bay in Korea.</title>
        <authorList>
            <person name="Kim D."/>
            <person name="Yoo Y."/>
            <person name="Kim J.-J."/>
        </authorList>
    </citation>
    <scope>NUCLEOTIDE SEQUENCE</scope>
    <source>
        <strain evidence="5">JGD-17</strain>
    </source>
</reference>
<dbReference type="Gene3D" id="1.10.1740.10">
    <property type="match status" value="1"/>
</dbReference>
<keyword evidence="1" id="KW-0805">Transcription regulation</keyword>
<evidence type="ECO:0000256" key="1">
    <source>
        <dbReference type="ARBA" id="ARBA00023015"/>
    </source>
</evidence>
<keyword evidence="3" id="KW-0804">Transcription</keyword>
<dbReference type="SUPFAM" id="SSF88946">
    <property type="entry name" value="Sigma2 domain of RNA polymerase sigma factors"/>
    <property type="match status" value="1"/>
</dbReference>
<evidence type="ECO:0000256" key="3">
    <source>
        <dbReference type="ARBA" id="ARBA00023163"/>
    </source>
</evidence>
<dbReference type="NCBIfam" id="TIGR02937">
    <property type="entry name" value="sigma70-ECF"/>
    <property type="match status" value="1"/>
</dbReference>
<dbReference type="PANTHER" id="PTHR43133">
    <property type="entry name" value="RNA POLYMERASE ECF-TYPE SIGMA FACTO"/>
    <property type="match status" value="1"/>
</dbReference>
<organism evidence="5 6">
    <name type="scientific">Flagellimonas ochracea</name>
    <dbReference type="NCBI Taxonomy" id="2696472"/>
    <lineage>
        <taxon>Bacteria</taxon>
        <taxon>Pseudomonadati</taxon>
        <taxon>Bacteroidota</taxon>
        <taxon>Flavobacteriia</taxon>
        <taxon>Flavobacteriales</taxon>
        <taxon>Flavobacteriaceae</taxon>
        <taxon>Flagellimonas</taxon>
    </lineage>
</organism>
<dbReference type="EMBL" id="JAAABI010000009">
    <property type="protein sequence ID" value="NAY93386.1"/>
    <property type="molecule type" value="Genomic_DNA"/>
</dbReference>
<dbReference type="Proteomes" id="UP000667650">
    <property type="component" value="Unassembled WGS sequence"/>
</dbReference>
<feature type="domain" description="RNA polymerase sigma-70 region 2" evidence="4">
    <location>
        <begin position="13"/>
        <end position="77"/>
    </location>
</feature>
<keyword evidence="6" id="KW-1185">Reference proteome</keyword>
<dbReference type="Pfam" id="PF04542">
    <property type="entry name" value="Sigma70_r2"/>
    <property type="match status" value="1"/>
</dbReference>
<comment type="caution">
    <text evidence="5">The sequence shown here is derived from an EMBL/GenBank/DDBJ whole genome shotgun (WGS) entry which is preliminary data.</text>
</comment>
<keyword evidence="2" id="KW-0731">Sigma factor</keyword>
<evidence type="ECO:0000313" key="5">
    <source>
        <dbReference type="EMBL" id="NAY93386.1"/>
    </source>
</evidence>
<proteinExistence type="predicted"/>
<evidence type="ECO:0000259" key="4">
    <source>
        <dbReference type="Pfam" id="PF04542"/>
    </source>
</evidence>
<evidence type="ECO:0000313" key="6">
    <source>
        <dbReference type="Proteomes" id="UP000667650"/>
    </source>
</evidence>
<dbReference type="GO" id="GO:0006352">
    <property type="term" value="P:DNA-templated transcription initiation"/>
    <property type="evidence" value="ECO:0007669"/>
    <property type="project" value="InterPro"/>
</dbReference>
<dbReference type="GO" id="GO:0016987">
    <property type="term" value="F:sigma factor activity"/>
    <property type="evidence" value="ECO:0007669"/>
    <property type="project" value="UniProtKB-KW"/>
</dbReference>
<dbReference type="InterPro" id="IPR014284">
    <property type="entry name" value="RNA_pol_sigma-70_dom"/>
</dbReference>
<dbReference type="InterPro" id="IPR007627">
    <property type="entry name" value="RNA_pol_sigma70_r2"/>
</dbReference>
<name>A0A964WYM8_9FLAO</name>
<dbReference type="PANTHER" id="PTHR43133:SF51">
    <property type="entry name" value="RNA POLYMERASE SIGMA FACTOR"/>
    <property type="match status" value="1"/>
</dbReference>
<dbReference type="InterPro" id="IPR013325">
    <property type="entry name" value="RNA_pol_sigma_r2"/>
</dbReference>